<evidence type="ECO:0000313" key="3">
    <source>
        <dbReference type="Proteomes" id="UP000017836"/>
    </source>
</evidence>
<accession>W1PNB2</accession>
<gene>
    <name evidence="2" type="ORF">AMTR_s00014p00238410</name>
</gene>
<dbReference type="HOGENOM" id="CLU_2852635_0_0_1"/>
<evidence type="ECO:0000256" key="1">
    <source>
        <dbReference type="SAM" id="MobiDB-lite"/>
    </source>
</evidence>
<protein>
    <submittedName>
        <fullName evidence="2">Uncharacterized protein</fullName>
    </submittedName>
</protein>
<keyword evidence="3" id="KW-1185">Reference proteome</keyword>
<name>W1PNB2_AMBTC</name>
<organism evidence="2 3">
    <name type="scientific">Amborella trichopoda</name>
    <dbReference type="NCBI Taxonomy" id="13333"/>
    <lineage>
        <taxon>Eukaryota</taxon>
        <taxon>Viridiplantae</taxon>
        <taxon>Streptophyta</taxon>
        <taxon>Embryophyta</taxon>
        <taxon>Tracheophyta</taxon>
        <taxon>Spermatophyta</taxon>
        <taxon>Magnoliopsida</taxon>
        <taxon>Amborellales</taxon>
        <taxon>Amborellaceae</taxon>
        <taxon>Amborella</taxon>
    </lineage>
</organism>
<feature type="compositionally biased region" description="Polar residues" evidence="1">
    <location>
        <begin position="27"/>
        <end position="45"/>
    </location>
</feature>
<proteinExistence type="predicted"/>
<dbReference type="EMBL" id="KI393051">
    <property type="protein sequence ID" value="ERN09181.1"/>
    <property type="molecule type" value="Genomic_DNA"/>
</dbReference>
<dbReference type="AlphaFoldDB" id="W1PNB2"/>
<sequence>MQLHAPTVHSGKPLEPQHSGNGGLRSGSPNARSGSHNVRSGSALSDPQRFGILRTELRQSQCALQ</sequence>
<evidence type="ECO:0000313" key="2">
    <source>
        <dbReference type="EMBL" id="ERN09181.1"/>
    </source>
</evidence>
<feature type="region of interest" description="Disordered" evidence="1">
    <location>
        <begin position="1"/>
        <end position="52"/>
    </location>
</feature>
<dbReference type="Gramene" id="ERN09181">
    <property type="protein sequence ID" value="ERN09181"/>
    <property type="gene ID" value="AMTR_s00014p00238410"/>
</dbReference>
<reference evidence="3" key="1">
    <citation type="journal article" date="2013" name="Science">
        <title>The Amborella genome and the evolution of flowering plants.</title>
        <authorList>
            <consortium name="Amborella Genome Project"/>
        </authorList>
    </citation>
    <scope>NUCLEOTIDE SEQUENCE [LARGE SCALE GENOMIC DNA]</scope>
</reference>
<dbReference type="Proteomes" id="UP000017836">
    <property type="component" value="Unassembled WGS sequence"/>
</dbReference>